<dbReference type="InterPro" id="IPR000768">
    <property type="entry name" value="ART"/>
</dbReference>
<keyword evidence="4" id="KW-0548">Nucleotidyltransferase</keyword>
<sequence>MTYRLYTRTQDFESLGQCFVSFDLTEFDFRSNPPLSYYVKYWFIDIDDLIDCLASKFNQRITLIISDLVMHITYDILRPIFPQIIQVIIIGKPSYRYENVKYFPDAQLLVDHLSSVVRDRQRVYITFDSWPVERTSYDLNKHTAKYLWYGYFYFILSRLKNTNVAREEMLASIQAFHIKQTDIVKRTCMEFQQSYNSNDIIKWYTRESFFYLLLNRTLRSEDINHIFAMRYVIFDLENYLRQHRHENHSLKTVYRGQQLHLEEIQEIEANIGGLIGLAAFWSTTHSEETAFNFAEIWPRHRTDSVERVMFSINIPYGIQGLYSDISQFSRIEYELEVLFSFRSMFRVERVKRTGTDRFWYIDLTLIDENDEQFVSIMHPWYSSTKDIIRHRSFFTLQNVQINGNFFRNLTLENGSFLAFQLLVDMMLRLDQNEFARNELLQVCRDSYADDPIELKKIDTFEQTYDPRDAIKWYTTDCFLYRLINRSLRTESIDHIFKLRYFIHDLHNQLAQIQKEFLRLLPSNQIILQLYRGLRMQLHELHDLERNEGNLVSTDTFLSTTSDYEAALSFSGDGNVEDNYVSVIYEITVDTTLTHWIPFAKIDYHSIFKDEDEVLFSMGAVFRVGQAKQLKDRLWMIELTLTSTEDEYWNVLTNHLHST</sequence>
<evidence type="ECO:0000313" key="7">
    <source>
        <dbReference type="EMBL" id="CAF0799021.1"/>
    </source>
</evidence>
<dbReference type="Pfam" id="PF01129">
    <property type="entry name" value="ART"/>
    <property type="match status" value="2"/>
</dbReference>
<dbReference type="Proteomes" id="UP000663877">
    <property type="component" value="Unassembled WGS sequence"/>
</dbReference>
<name>A0A813SLW4_9BILA</name>
<dbReference type="EMBL" id="CAJNOM010000484">
    <property type="protein sequence ID" value="CAF1463578.1"/>
    <property type="molecule type" value="Genomic_DNA"/>
</dbReference>
<dbReference type="AlphaFoldDB" id="A0A813SLW4"/>
<organism evidence="7 10">
    <name type="scientific">Adineta steineri</name>
    <dbReference type="NCBI Taxonomy" id="433720"/>
    <lineage>
        <taxon>Eukaryota</taxon>
        <taxon>Metazoa</taxon>
        <taxon>Spiralia</taxon>
        <taxon>Gnathifera</taxon>
        <taxon>Rotifera</taxon>
        <taxon>Eurotatoria</taxon>
        <taxon>Bdelloidea</taxon>
        <taxon>Adinetida</taxon>
        <taxon>Adinetidae</taxon>
        <taxon>Adineta</taxon>
    </lineage>
</organism>
<dbReference type="GO" id="GO:0016779">
    <property type="term" value="F:nucleotidyltransferase activity"/>
    <property type="evidence" value="ECO:0007669"/>
    <property type="project" value="UniProtKB-KW"/>
</dbReference>
<dbReference type="EMBL" id="CAJNOI010000013">
    <property type="protein sequence ID" value="CAF0799021.1"/>
    <property type="molecule type" value="Genomic_DNA"/>
</dbReference>
<proteinExistence type="inferred from homology"/>
<evidence type="ECO:0000256" key="4">
    <source>
        <dbReference type="ARBA" id="ARBA00022695"/>
    </source>
</evidence>
<dbReference type="Gene3D" id="3.90.176.10">
    <property type="entry name" value="Toxin ADP-ribosyltransferase, Chain A, domain 1"/>
    <property type="match status" value="2"/>
</dbReference>
<dbReference type="OrthoDB" id="9995412at2759"/>
<dbReference type="SUPFAM" id="SSF56399">
    <property type="entry name" value="ADP-ribosylation"/>
    <property type="match status" value="2"/>
</dbReference>
<dbReference type="EC" id="2.4.2.31" evidence="6"/>
<evidence type="ECO:0000313" key="10">
    <source>
        <dbReference type="Proteomes" id="UP000663877"/>
    </source>
</evidence>
<evidence type="ECO:0000256" key="6">
    <source>
        <dbReference type="RuleBase" id="RU361228"/>
    </source>
</evidence>
<keyword evidence="6" id="KW-0520">NAD</keyword>
<evidence type="ECO:0000256" key="5">
    <source>
        <dbReference type="ARBA" id="ARBA00047597"/>
    </source>
</evidence>
<comment type="catalytic activity">
    <reaction evidence="5 6">
        <text>L-arginyl-[protein] + NAD(+) = N(omega)-(ADP-D-ribosyl)-L-arginyl-[protein] + nicotinamide + H(+)</text>
        <dbReference type="Rhea" id="RHEA:19149"/>
        <dbReference type="Rhea" id="RHEA-COMP:10532"/>
        <dbReference type="Rhea" id="RHEA-COMP:15087"/>
        <dbReference type="ChEBI" id="CHEBI:15378"/>
        <dbReference type="ChEBI" id="CHEBI:17154"/>
        <dbReference type="ChEBI" id="CHEBI:29965"/>
        <dbReference type="ChEBI" id="CHEBI:57540"/>
        <dbReference type="ChEBI" id="CHEBI:142554"/>
        <dbReference type="EC" id="2.4.2.31"/>
    </reaction>
</comment>
<evidence type="ECO:0000256" key="3">
    <source>
        <dbReference type="ARBA" id="ARBA00022679"/>
    </source>
</evidence>
<gene>
    <name evidence="7" type="ORF">BJG266_LOCUS5096</name>
    <name evidence="8" type="ORF">QVE165_LOCUS41102</name>
</gene>
<accession>A0A813SLW4</accession>
<protein>
    <recommendedName>
        <fullName evidence="6">NAD(P)(+)--arginine ADP-ribosyltransferase</fullName>
        <ecNumber evidence="6">2.4.2.31</ecNumber>
    </recommendedName>
    <alternativeName>
        <fullName evidence="6">Mono(ADP-ribosyl)transferase</fullName>
    </alternativeName>
</protein>
<dbReference type="GO" id="GO:0106274">
    <property type="term" value="F:NAD+-protein-arginine ADP-ribosyltransferase activity"/>
    <property type="evidence" value="ECO:0007669"/>
    <property type="project" value="UniProtKB-EC"/>
</dbReference>
<keyword evidence="3 6" id="KW-0808">Transferase</keyword>
<comment type="caution">
    <text evidence="7">The sequence shown here is derived from an EMBL/GenBank/DDBJ whole genome shotgun (WGS) entry which is preliminary data.</text>
</comment>
<evidence type="ECO:0000313" key="9">
    <source>
        <dbReference type="Proteomes" id="UP000663832"/>
    </source>
</evidence>
<reference evidence="7" key="1">
    <citation type="submission" date="2021-02" db="EMBL/GenBank/DDBJ databases">
        <authorList>
            <person name="Nowell W R."/>
        </authorList>
    </citation>
    <scope>NUCLEOTIDE SEQUENCE</scope>
</reference>
<dbReference type="PROSITE" id="PS51996">
    <property type="entry name" value="TR_MART"/>
    <property type="match status" value="2"/>
</dbReference>
<evidence type="ECO:0000256" key="2">
    <source>
        <dbReference type="ARBA" id="ARBA00022676"/>
    </source>
</evidence>
<keyword evidence="6" id="KW-0521">NADP</keyword>
<evidence type="ECO:0000313" key="8">
    <source>
        <dbReference type="EMBL" id="CAF1463578.1"/>
    </source>
</evidence>
<evidence type="ECO:0000256" key="1">
    <source>
        <dbReference type="ARBA" id="ARBA00009558"/>
    </source>
</evidence>
<comment type="similarity">
    <text evidence="1 6">Belongs to the Arg-specific ADP-ribosyltransferase family.</text>
</comment>
<dbReference type="Proteomes" id="UP000663832">
    <property type="component" value="Unassembled WGS sequence"/>
</dbReference>
<keyword evidence="2 6" id="KW-0328">Glycosyltransferase</keyword>
<keyword evidence="9" id="KW-1185">Reference proteome</keyword>